<evidence type="ECO:0000313" key="1">
    <source>
        <dbReference type="EMBL" id="RUT05547.1"/>
    </source>
</evidence>
<name>A0A3S1CNT4_9CYAN</name>
<reference evidence="1" key="1">
    <citation type="submission" date="2018-12" db="EMBL/GenBank/DDBJ databases">
        <authorList>
            <person name="Will S."/>
            <person name="Neumann-Schaal M."/>
            <person name="Henke P."/>
        </authorList>
    </citation>
    <scope>NUCLEOTIDE SEQUENCE</scope>
    <source>
        <strain evidence="1">PCC 7102</strain>
    </source>
</reference>
<dbReference type="AlphaFoldDB" id="A0A3S1CNT4"/>
<proteinExistence type="predicted"/>
<accession>A0A3S1CNT4</accession>
<reference evidence="1" key="2">
    <citation type="journal article" date="2019" name="Genome Biol. Evol.">
        <title>Day and night: Metabolic profiles and evolutionary relationships of six axenic non-marine cyanobacteria.</title>
        <authorList>
            <person name="Will S.E."/>
            <person name="Henke P."/>
            <person name="Boedeker C."/>
            <person name="Huang S."/>
            <person name="Brinkmann H."/>
            <person name="Rohde M."/>
            <person name="Jarek M."/>
            <person name="Friedl T."/>
            <person name="Seufert S."/>
            <person name="Schumacher M."/>
            <person name="Overmann J."/>
            <person name="Neumann-Schaal M."/>
            <person name="Petersen J."/>
        </authorList>
    </citation>
    <scope>NUCLEOTIDE SEQUENCE [LARGE SCALE GENOMIC DNA]</scope>
    <source>
        <strain evidence="1">PCC 7102</strain>
    </source>
</reference>
<protein>
    <submittedName>
        <fullName evidence="1">Uncharacterized protein</fullName>
    </submittedName>
</protein>
<organism evidence="1 2">
    <name type="scientific">Dulcicalothrix desertica PCC 7102</name>
    <dbReference type="NCBI Taxonomy" id="232991"/>
    <lineage>
        <taxon>Bacteria</taxon>
        <taxon>Bacillati</taxon>
        <taxon>Cyanobacteriota</taxon>
        <taxon>Cyanophyceae</taxon>
        <taxon>Nostocales</taxon>
        <taxon>Calotrichaceae</taxon>
        <taxon>Dulcicalothrix</taxon>
    </lineage>
</organism>
<evidence type="ECO:0000313" key="2">
    <source>
        <dbReference type="Proteomes" id="UP000271624"/>
    </source>
</evidence>
<keyword evidence="2" id="KW-1185">Reference proteome</keyword>
<dbReference type="RefSeq" id="WP_186538423.1">
    <property type="nucleotide sequence ID" value="NZ_RSCL01000008.1"/>
</dbReference>
<dbReference type="Proteomes" id="UP000271624">
    <property type="component" value="Unassembled WGS sequence"/>
</dbReference>
<dbReference type="EMBL" id="RSCL01000008">
    <property type="protein sequence ID" value="RUT05547.1"/>
    <property type="molecule type" value="Genomic_DNA"/>
</dbReference>
<sequence length="84" mass="9542">MLQTITKANAMRVCPINSSLLRQFWSVVEDTQTNILLGFSDTELVQQLLRQLQYNGILSTEEITALSIYIDSRLVLIRDLAASR</sequence>
<gene>
    <name evidence="1" type="ORF">DSM106972_035540</name>
</gene>
<comment type="caution">
    <text evidence="1">The sequence shown here is derived from an EMBL/GenBank/DDBJ whole genome shotgun (WGS) entry which is preliminary data.</text>
</comment>